<dbReference type="GO" id="GO:0004386">
    <property type="term" value="F:helicase activity"/>
    <property type="evidence" value="ECO:0007669"/>
    <property type="project" value="UniProtKB-KW"/>
</dbReference>
<keyword evidence="1" id="KW-0067">ATP-binding</keyword>
<name>A0AAE1HZB5_9NEOP</name>
<proteinExistence type="predicted"/>
<reference evidence="1" key="1">
    <citation type="submission" date="2021-07" db="EMBL/GenBank/DDBJ databases">
        <authorList>
            <person name="Catto M.A."/>
            <person name="Jacobson A."/>
            <person name="Kennedy G."/>
            <person name="Labadie P."/>
            <person name="Hunt B.G."/>
            <person name="Srinivasan R."/>
        </authorList>
    </citation>
    <scope>NUCLEOTIDE SEQUENCE</scope>
    <source>
        <strain evidence="1">PL_HMW_Pooled</strain>
        <tissue evidence="1">Head</tissue>
    </source>
</reference>
<evidence type="ECO:0000313" key="2">
    <source>
        <dbReference type="Proteomes" id="UP001219518"/>
    </source>
</evidence>
<evidence type="ECO:0000313" key="1">
    <source>
        <dbReference type="EMBL" id="KAK3929769.1"/>
    </source>
</evidence>
<dbReference type="SUPFAM" id="SSF53098">
    <property type="entry name" value="Ribonuclease H-like"/>
    <property type="match status" value="1"/>
</dbReference>
<keyword evidence="1" id="KW-0547">Nucleotide-binding</keyword>
<keyword evidence="1" id="KW-0378">Hydrolase</keyword>
<sequence length="98" mass="11493">METLQYYGIMFNNVSAVATDSAAYMTLCIKLLRELVNPDLIHVQCWVHKLDKVAKVFSDKLTRLNQCVSNTKKLFKNTRKRKHRYIKFLSDKYSFSNA</sequence>
<dbReference type="AlphaFoldDB" id="A0AAE1HZB5"/>
<keyword evidence="1" id="KW-0347">Helicase</keyword>
<keyword evidence="2" id="KW-1185">Reference proteome</keyword>
<organism evidence="1 2">
    <name type="scientific">Frankliniella fusca</name>
    <dbReference type="NCBI Taxonomy" id="407009"/>
    <lineage>
        <taxon>Eukaryota</taxon>
        <taxon>Metazoa</taxon>
        <taxon>Ecdysozoa</taxon>
        <taxon>Arthropoda</taxon>
        <taxon>Hexapoda</taxon>
        <taxon>Insecta</taxon>
        <taxon>Pterygota</taxon>
        <taxon>Neoptera</taxon>
        <taxon>Paraneoptera</taxon>
        <taxon>Thysanoptera</taxon>
        <taxon>Terebrantia</taxon>
        <taxon>Thripoidea</taxon>
        <taxon>Thripidae</taxon>
        <taxon>Frankliniella</taxon>
    </lineage>
</organism>
<dbReference type="Proteomes" id="UP001219518">
    <property type="component" value="Unassembled WGS sequence"/>
</dbReference>
<gene>
    <name evidence="1" type="ORF">KUF71_019610</name>
</gene>
<accession>A0AAE1HZB5</accession>
<dbReference type="EMBL" id="JAHWGI010001403">
    <property type="protein sequence ID" value="KAK3929769.1"/>
    <property type="molecule type" value="Genomic_DNA"/>
</dbReference>
<dbReference type="InterPro" id="IPR012337">
    <property type="entry name" value="RNaseH-like_sf"/>
</dbReference>
<comment type="caution">
    <text evidence="1">The sequence shown here is derived from an EMBL/GenBank/DDBJ whole genome shotgun (WGS) entry which is preliminary data.</text>
</comment>
<reference evidence="1" key="2">
    <citation type="journal article" date="2023" name="BMC Genomics">
        <title>Pest status, molecular evolution, and epigenetic factors derived from the genome assembly of Frankliniella fusca, a thysanopteran phytovirus vector.</title>
        <authorList>
            <person name="Catto M.A."/>
            <person name="Labadie P.E."/>
            <person name="Jacobson A.L."/>
            <person name="Kennedy G.G."/>
            <person name="Srinivasan R."/>
            <person name="Hunt B.G."/>
        </authorList>
    </citation>
    <scope>NUCLEOTIDE SEQUENCE</scope>
    <source>
        <strain evidence="1">PL_HMW_Pooled</strain>
    </source>
</reference>
<protein>
    <submittedName>
        <fullName evidence="1">ATP-dependent helicase ULS1</fullName>
    </submittedName>
</protein>